<comment type="caution">
    <text evidence="3">The sequence shown here is derived from an EMBL/GenBank/DDBJ whole genome shotgun (WGS) entry which is preliminary data.</text>
</comment>
<dbReference type="SUPFAM" id="SSF51735">
    <property type="entry name" value="NAD(P)-binding Rossmann-fold domains"/>
    <property type="match status" value="1"/>
</dbReference>
<gene>
    <name evidence="3" type="ORF">AHMF7616_00530</name>
</gene>
<dbReference type="NCBIfam" id="NF005754">
    <property type="entry name" value="PRK07578.1"/>
    <property type="match status" value="1"/>
</dbReference>
<organism evidence="3 4">
    <name type="scientific">Adhaeribacter pallidiroseus</name>
    <dbReference type="NCBI Taxonomy" id="2072847"/>
    <lineage>
        <taxon>Bacteria</taxon>
        <taxon>Pseudomonadati</taxon>
        <taxon>Bacteroidota</taxon>
        <taxon>Cytophagia</taxon>
        <taxon>Cytophagales</taxon>
        <taxon>Hymenobacteraceae</taxon>
        <taxon>Adhaeribacter</taxon>
    </lineage>
</organism>
<dbReference type="OrthoDB" id="9787486at2"/>
<keyword evidence="4" id="KW-1185">Reference proteome</keyword>
<evidence type="ECO:0000256" key="1">
    <source>
        <dbReference type="ARBA" id="ARBA00006484"/>
    </source>
</evidence>
<protein>
    <recommendedName>
        <fullName evidence="5">Short chain dehydrogenase</fullName>
    </recommendedName>
</protein>
<dbReference type="GO" id="GO:0016491">
    <property type="term" value="F:oxidoreductase activity"/>
    <property type="evidence" value="ECO:0007669"/>
    <property type="project" value="UniProtKB-KW"/>
</dbReference>
<dbReference type="PRINTS" id="PR00081">
    <property type="entry name" value="GDHRDH"/>
</dbReference>
<dbReference type="PANTHER" id="PTHR43477:SF1">
    <property type="entry name" value="DIHYDROANTICAPSIN 7-DEHYDROGENASE"/>
    <property type="match status" value="1"/>
</dbReference>
<keyword evidence="2" id="KW-0560">Oxidoreductase</keyword>
<dbReference type="InterPro" id="IPR051122">
    <property type="entry name" value="SDR_DHRS6-like"/>
</dbReference>
<dbReference type="Gene3D" id="3.40.50.720">
    <property type="entry name" value="NAD(P)-binding Rossmann-like Domain"/>
    <property type="match status" value="1"/>
</dbReference>
<dbReference type="AlphaFoldDB" id="A0A369QC71"/>
<evidence type="ECO:0008006" key="5">
    <source>
        <dbReference type="Google" id="ProtNLM"/>
    </source>
</evidence>
<proteinExistence type="inferred from homology"/>
<comment type="similarity">
    <text evidence="1">Belongs to the short-chain dehydrogenases/reductases (SDR) family.</text>
</comment>
<dbReference type="EMBL" id="QASA01000001">
    <property type="protein sequence ID" value="RDC61940.1"/>
    <property type="molecule type" value="Genomic_DNA"/>
</dbReference>
<dbReference type="InterPro" id="IPR036291">
    <property type="entry name" value="NAD(P)-bd_dom_sf"/>
</dbReference>
<evidence type="ECO:0000256" key="2">
    <source>
        <dbReference type="ARBA" id="ARBA00023002"/>
    </source>
</evidence>
<dbReference type="RefSeq" id="WP_115371453.1">
    <property type="nucleotide sequence ID" value="NZ_QASA01000001.1"/>
</dbReference>
<sequence>MKIVVLGATGTIGKAVAQLFREKGHEVIAASRSSTPAVDIANPASIPAFFEQVGEVDAIVSAAGSAAFVALPDLTEEQIQLSLTSKLMGQINMVRHGLPKLRPKGVAVITGGFLAYAPAPKTSMIAMVNAGLEGFTKAAALDLTDGRRVVIVHPPWVAETAEQLGMDPTPWPNAAKTAEAYLAAVESSQNGVPVFVEGYAPGDI</sequence>
<dbReference type="PANTHER" id="PTHR43477">
    <property type="entry name" value="DIHYDROANTICAPSIN 7-DEHYDROGENASE"/>
    <property type="match status" value="1"/>
</dbReference>
<dbReference type="InterPro" id="IPR002347">
    <property type="entry name" value="SDR_fam"/>
</dbReference>
<dbReference type="Proteomes" id="UP000253919">
    <property type="component" value="Unassembled WGS sequence"/>
</dbReference>
<evidence type="ECO:0000313" key="4">
    <source>
        <dbReference type="Proteomes" id="UP000253919"/>
    </source>
</evidence>
<dbReference type="CDD" id="cd11731">
    <property type="entry name" value="Lin1944_like_SDR_c"/>
    <property type="match status" value="1"/>
</dbReference>
<name>A0A369QC71_9BACT</name>
<evidence type="ECO:0000313" key="3">
    <source>
        <dbReference type="EMBL" id="RDC61940.1"/>
    </source>
</evidence>
<reference evidence="3 4" key="1">
    <citation type="submission" date="2018-04" db="EMBL/GenBank/DDBJ databases">
        <title>Adhaeribacter sp. HMF7616 genome sequencing and assembly.</title>
        <authorList>
            <person name="Kang H."/>
            <person name="Kang J."/>
            <person name="Cha I."/>
            <person name="Kim H."/>
            <person name="Joh K."/>
        </authorList>
    </citation>
    <scope>NUCLEOTIDE SEQUENCE [LARGE SCALE GENOMIC DNA]</scope>
    <source>
        <strain evidence="3 4">HMF7616</strain>
    </source>
</reference>
<dbReference type="Pfam" id="PF13561">
    <property type="entry name" value="adh_short_C2"/>
    <property type="match status" value="1"/>
</dbReference>
<accession>A0A369QC71</accession>